<feature type="repeat" description="WD" evidence="3">
    <location>
        <begin position="160"/>
        <end position="195"/>
    </location>
</feature>
<dbReference type="GeneID" id="85313472"/>
<dbReference type="PROSITE" id="PS50294">
    <property type="entry name" value="WD_REPEATS_REGION"/>
    <property type="match status" value="2"/>
</dbReference>
<dbReference type="SUPFAM" id="SSF50998">
    <property type="entry name" value="Quinoprotein alcohol dehydrogenase-like"/>
    <property type="match status" value="1"/>
</dbReference>
<feature type="repeat" description="WD" evidence="3">
    <location>
        <begin position="515"/>
        <end position="556"/>
    </location>
</feature>
<dbReference type="InterPro" id="IPR015943">
    <property type="entry name" value="WD40/YVTN_repeat-like_dom_sf"/>
</dbReference>
<dbReference type="AlphaFoldDB" id="A0AAJ0BTI7"/>
<sequence>MHTDVCGSQLTRRGSGILALVTRQAIKAYDLATGRCRQTLKVQGHAILSAAFLPDDKSLMSAARENAKIWNLATGKCILTLGNQNGVTMAATLSHDGQPLAVLSHFRDSFRLCHPTTGHCILKAEGEDAIFSPDGQSVATTCGDTILLYDPTTGRCMQTLGGHDDYVMSVAFAPNGQLLATAGYDGKVKLWDLATWRWRQTLKGSFGKFISVIFSPDGRLLAFISGKAVQLWDLAQGGLIKTLQTHQLSVRAIAFSPDSQSLASASGQAVQLWDIKTGLRSQEFSEEFSGHSSRVQFSSDRQLIATTSDDEALRLYDAGTGRCILSLRGRPCPIIAFPSNSQSFAIHHGWDVTLYNAATRRPTQKLEGKKSGVTALVFSFNGRLLALISRTQSYRRLEEWEYIMGPRVCDVIDHQVEVCDVETGHCTWKLDYRLERIGAIAFSPDSGSLALIACDRIKLYDLATGTITRDLYVNVEIETNGSIAFSHDGRTIAAVCRHDTVTLRDLASRTRSETLLGHGVAISSVAFSEDDQMLASASIDGAVKIWALATGKCTQTFELGTLVNSLAFDTSGSCLHTNVGIIALDPDPTRQPRRQGYGVSPDGTWILRDEENILWLPPEYRPGCVGVAGSTVAIGCPSGRVLILGFAGDGHRTAT</sequence>
<comment type="caution">
    <text evidence="4">The sequence shown here is derived from an EMBL/GenBank/DDBJ whole genome shotgun (WGS) entry which is preliminary data.</text>
</comment>
<dbReference type="SMART" id="SM00320">
    <property type="entry name" value="WD40"/>
    <property type="match status" value="11"/>
</dbReference>
<dbReference type="PANTHER" id="PTHR19879">
    <property type="entry name" value="TRANSCRIPTION INITIATION FACTOR TFIID"/>
    <property type="match status" value="1"/>
</dbReference>
<evidence type="ECO:0000256" key="2">
    <source>
        <dbReference type="ARBA" id="ARBA00022737"/>
    </source>
</evidence>
<evidence type="ECO:0000313" key="4">
    <source>
        <dbReference type="EMBL" id="KAK1762844.1"/>
    </source>
</evidence>
<dbReference type="SUPFAM" id="SSF50978">
    <property type="entry name" value="WD40 repeat-like"/>
    <property type="match status" value="1"/>
</dbReference>
<keyword evidence="2" id="KW-0677">Repeat</keyword>
<evidence type="ECO:0000313" key="5">
    <source>
        <dbReference type="Proteomes" id="UP001244011"/>
    </source>
</evidence>
<proteinExistence type="predicted"/>
<reference evidence="4" key="1">
    <citation type="submission" date="2023-06" db="EMBL/GenBank/DDBJ databases">
        <title>Genome-scale phylogeny and comparative genomics of the fungal order Sordariales.</title>
        <authorList>
            <consortium name="Lawrence Berkeley National Laboratory"/>
            <person name="Hensen N."/>
            <person name="Bonometti L."/>
            <person name="Westerberg I."/>
            <person name="Brannstrom I.O."/>
            <person name="Guillou S."/>
            <person name="Cros-Aarteil S."/>
            <person name="Calhoun S."/>
            <person name="Haridas S."/>
            <person name="Kuo A."/>
            <person name="Mondo S."/>
            <person name="Pangilinan J."/>
            <person name="Riley R."/>
            <person name="Labutti K."/>
            <person name="Andreopoulos B."/>
            <person name="Lipzen A."/>
            <person name="Chen C."/>
            <person name="Yanf M."/>
            <person name="Daum C."/>
            <person name="Ng V."/>
            <person name="Clum A."/>
            <person name="Steindorff A."/>
            <person name="Ohm R."/>
            <person name="Martin F."/>
            <person name="Silar P."/>
            <person name="Natvig D."/>
            <person name="Lalanne C."/>
            <person name="Gautier V."/>
            <person name="Ament-Velasquez S.L."/>
            <person name="Kruys A."/>
            <person name="Hutchinson M.I."/>
            <person name="Powell A.J."/>
            <person name="Barry K."/>
            <person name="Miller A.N."/>
            <person name="Grigoriev I.V."/>
            <person name="Debuchy R."/>
            <person name="Gladieux P."/>
            <person name="Thoren M.H."/>
            <person name="Johannesson H."/>
        </authorList>
    </citation>
    <scope>NUCLEOTIDE SEQUENCE</scope>
    <source>
        <strain evidence="4">8032-3</strain>
    </source>
</reference>
<evidence type="ECO:0000256" key="1">
    <source>
        <dbReference type="ARBA" id="ARBA00022574"/>
    </source>
</evidence>
<dbReference type="Proteomes" id="UP001244011">
    <property type="component" value="Unassembled WGS sequence"/>
</dbReference>
<dbReference type="Gene3D" id="2.130.10.10">
    <property type="entry name" value="YVTN repeat-like/Quinoprotein amine dehydrogenase"/>
    <property type="match status" value="5"/>
</dbReference>
<evidence type="ECO:0000256" key="3">
    <source>
        <dbReference type="PROSITE-ProRule" id="PRU00221"/>
    </source>
</evidence>
<dbReference type="InterPro" id="IPR011659">
    <property type="entry name" value="WD40"/>
</dbReference>
<dbReference type="Pfam" id="PF07676">
    <property type="entry name" value="PD40"/>
    <property type="match status" value="1"/>
</dbReference>
<dbReference type="InterPro" id="IPR001680">
    <property type="entry name" value="WD40_rpt"/>
</dbReference>
<dbReference type="CDD" id="cd00200">
    <property type="entry name" value="WD40"/>
    <property type="match status" value="1"/>
</dbReference>
<dbReference type="Pfam" id="PF00400">
    <property type="entry name" value="WD40"/>
    <property type="match status" value="4"/>
</dbReference>
<dbReference type="PANTHER" id="PTHR19879:SF9">
    <property type="entry name" value="TRANSCRIPTION INITIATION FACTOR TFIID SUBUNIT 5"/>
    <property type="match status" value="1"/>
</dbReference>
<feature type="repeat" description="WD" evidence="3">
    <location>
        <begin position="243"/>
        <end position="283"/>
    </location>
</feature>
<dbReference type="InterPro" id="IPR019775">
    <property type="entry name" value="WD40_repeat_CS"/>
</dbReference>
<dbReference type="EMBL" id="MU839033">
    <property type="protein sequence ID" value="KAK1762844.1"/>
    <property type="molecule type" value="Genomic_DNA"/>
</dbReference>
<dbReference type="PROSITE" id="PS00678">
    <property type="entry name" value="WD_REPEATS_1"/>
    <property type="match status" value="1"/>
</dbReference>
<accession>A0AAJ0BTI7</accession>
<dbReference type="RefSeq" id="XP_060279057.1">
    <property type="nucleotide sequence ID" value="XM_060430285.1"/>
</dbReference>
<organism evidence="4 5">
    <name type="scientific">Phialemonium atrogriseum</name>
    <dbReference type="NCBI Taxonomy" id="1093897"/>
    <lineage>
        <taxon>Eukaryota</taxon>
        <taxon>Fungi</taxon>
        <taxon>Dikarya</taxon>
        <taxon>Ascomycota</taxon>
        <taxon>Pezizomycotina</taxon>
        <taxon>Sordariomycetes</taxon>
        <taxon>Sordariomycetidae</taxon>
        <taxon>Cephalothecales</taxon>
        <taxon>Cephalothecaceae</taxon>
        <taxon>Phialemonium</taxon>
    </lineage>
</organism>
<keyword evidence="5" id="KW-1185">Reference proteome</keyword>
<dbReference type="InterPro" id="IPR011047">
    <property type="entry name" value="Quinoprotein_ADH-like_sf"/>
</dbReference>
<dbReference type="PROSITE" id="PS50082">
    <property type="entry name" value="WD_REPEATS_2"/>
    <property type="match status" value="3"/>
</dbReference>
<gene>
    <name evidence="4" type="ORF">QBC33DRAFT_563445</name>
</gene>
<name>A0AAJ0BTI7_9PEZI</name>
<keyword evidence="1 3" id="KW-0853">WD repeat</keyword>
<dbReference type="InterPro" id="IPR036322">
    <property type="entry name" value="WD40_repeat_dom_sf"/>
</dbReference>
<protein>
    <submittedName>
        <fullName evidence="4">Quinon protein alcohol dehydrogenase-like superfamily</fullName>
    </submittedName>
</protein>